<protein>
    <submittedName>
        <fullName evidence="2">Uncharacterized protein</fullName>
    </submittedName>
</protein>
<evidence type="ECO:0000313" key="2">
    <source>
        <dbReference type="EMBL" id="PJE78553.1"/>
    </source>
</evidence>
<name>A0A2H9T5Q8_9ZZZZ</name>
<dbReference type="EMBL" id="NSIT01000160">
    <property type="protein sequence ID" value="PJE78553.1"/>
    <property type="molecule type" value="Genomic_DNA"/>
</dbReference>
<dbReference type="GO" id="GO:0003677">
    <property type="term" value="F:DNA binding"/>
    <property type="evidence" value="ECO:0007669"/>
    <property type="project" value="InterPro"/>
</dbReference>
<evidence type="ECO:0000256" key="1">
    <source>
        <dbReference type="SAM" id="MobiDB-lite"/>
    </source>
</evidence>
<dbReference type="PANTHER" id="PTHR33480">
    <property type="entry name" value="SET DOMAIN-CONTAINING PROTEIN-RELATED"/>
    <property type="match status" value="1"/>
</dbReference>
<organism evidence="2">
    <name type="scientific">invertebrate metagenome</name>
    <dbReference type="NCBI Taxonomy" id="1711999"/>
    <lineage>
        <taxon>unclassified sequences</taxon>
        <taxon>metagenomes</taxon>
        <taxon>organismal metagenomes</taxon>
    </lineage>
</organism>
<dbReference type="InterPro" id="IPR013762">
    <property type="entry name" value="Integrase-like_cat_sf"/>
</dbReference>
<sequence length="644" mass="72997">MEDSFDDSTQDPDYSTESSDESIAHSDNVEAGYVSDSSSNMSDTVPLVDTLPVLSNTKCCSEINLSQTEKKPAISIQTSSNTKVQRVWDKVHYCFFCEISSTNISKHYLGPHQSEAEVQKILSYPKKSEARRLELLKLRNAGDYKHNTDILKKGEGVLVTWTRRPEDEVSSGDFLPCEDCLAFFLRSNLWRHRKVCPFRKEGAKYRKVQSEASFLLPSSHEVNKGLEMNVLRKMNADEITIAARNDRIITKVGEKLYQKHGHLPHLYSHVSQKMRELARLLIAVRGQQPDVNSLSDLLHPERFMLAVKATKILCNFSEDTNTYGNPSLALKIGHLLKKCAKIKKSSALSSGDSDLGKNADDFLTLLDDEWTDEISSSALQTLNTNKMNKGQLLPLTEDLKKLQCYFQEKSKSLSASLQNSFSKPDWELLNQLTLARLVMFNRRRGGETQRITLEGYAAKLTKHDSLQEIKDSLSPVEKMLCETFGRVEIRGKKGRTVPVLLTPAIQQSIDLLLKWRKEAQIPDENPYLFARPNYDSLQPIRSSDVLRRFAHEPELELSSPENITSTQLRKHVATVSQILNLEKNDLEVMATFMGHDIDVHRSFYRLPQETIQIARMGKLLKAFDNGTIAKYSGKKLEDITVEGI</sequence>
<dbReference type="GO" id="GO:0006310">
    <property type="term" value="P:DNA recombination"/>
    <property type="evidence" value="ECO:0007669"/>
    <property type="project" value="InterPro"/>
</dbReference>
<feature type="compositionally biased region" description="Acidic residues" evidence="1">
    <location>
        <begin position="1"/>
        <end position="10"/>
    </location>
</feature>
<reference evidence="2" key="1">
    <citation type="journal article" date="2017" name="Appl. Environ. Microbiol.">
        <title>Molecular characterization of an Endozoicomonas-like organism causing infection in king scallop Pecten maximus L.</title>
        <authorList>
            <person name="Cano I."/>
            <person name="van Aerle R."/>
            <person name="Ross S."/>
            <person name="Verner-Jeffreys D.W."/>
            <person name="Paley R.K."/>
            <person name="Rimmer G."/>
            <person name="Ryder D."/>
            <person name="Hooper P."/>
            <person name="Stone D."/>
            <person name="Feist S.W."/>
        </authorList>
    </citation>
    <scope>NUCLEOTIDE SEQUENCE</scope>
</reference>
<feature type="region of interest" description="Disordered" evidence="1">
    <location>
        <begin position="1"/>
        <end position="27"/>
    </location>
</feature>
<proteinExistence type="predicted"/>
<dbReference type="AlphaFoldDB" id="A0A2H9T5Q8"/>
<dbReference type="Gene3D" id="1.10.443.10">
    <property type="entry name" value="Intergrase catalytic core"/>
    <property type="match status" value="1"/>
</dbReference>
<comment type="caution">
    <text evidence="2">The sequence shown here is derived from an EMBL/GenBank/DDBJ whole genome shotgun (WGS) entry which is preliminary data.</text>
</comment>
<dbReference type="GO" id="GO:0015074">
    <property type="term" value="P:DNA integration"/>
    <property type="evidence" value="ECO:0007669"/>
    <property type="project" value="InterPro"/>
</dbReference>
<gene>
    <name evidence="2" type="ORF">CI610_02509</name>
</gene>
<dbReference type="PANTHER" id="PTHR33480:SF1">
    <property type="entry name" value="TYR RECOMBINASE DOMAIN-CONTAINING PROTEIN"/>
    <property type="match status" value="1"/>
</dbReference>
<accession>A0A2H9T5Q8</accession>